<dbReference type="SMART" id="SM00558">
    <property type="entry name" value="JmjC"/>
    <property type="match status" value="1"/>
</dbReference>
<dbReference type="SUPFAM" id="SSF51197">
    <property type="entry name" value="Clavaminate synthase-like"/>
    <property type="match status" value="1"/>
</dbReference>
<sequence>MLQKDSDGNHVYGFLQVGSDESTFQGEQRLSYQRVLYPASTEALEVELKEQCLWIWRAMRNCLSLSGNVLKKGLGSYAHICHVLRFHVQDLQMGHHEFLPLCRTTEGQVKAMLDSVRLVINAHQERMPIGTNATDQLRVRAQRDHVAPSVQPGKETLFRSLWLLNIPVVVPNATDGMQCSWTPRDFVDMHGHVCVKMIKVVDPSPVEVSVTVREFFEKFSQEDSECPFAIKVKMYIATRDPEEQGSTPLHLDATSAVNVLVYSSAGDPQAPGAMWHIFRPEDSDPIRGYLHEKGLYGEDEDPIHARKTYLTLTMRLELAERNVHAFEIRQRLGDAIFIPAGCAHQVSNLHSCMKVACDFLCTEGIALSHAMTEEFRRASMPDVLQLQSMLWHSWVSLGAQRAHPTSCPLTRVQAKRKRSRETPAAQEDAARRKKHKTHRHDGVPMPLFHGYQCPHPACDRQDRTFTQVHGVFSHLFEHLSVDAFREHYAKAFAEGRARVSLLRLLRTSARLTVAQPVTSRMTCPEAWSVRLLVIWPYHNSKLPSPSTYGTPSTLSTVASSPSSTSFPVSNTPLIVRLADGTLHHLVPTDTLTDSSPPSPSSTPPIPIPPPHLRYRSPALSSDSDLDSPRPASTTAVDSDSDYDSDPNDLHATGTIAVSRVINPAHVFFLQTTINTPLFRGTERTAYVARSQYPIVPGHVIFRFPAARATTTTPAYPAYTLYGILALVEPTYFVFHVSLIPYVTNYITTLHITPSTE</sequence>
<feature type="domain" description="JmjC" evidence="5">
    <location>
        <begin position="171"/>
        <end position="376"/>
    </location>
</feature>
<comment type="subcellular location">
    <subcellularLocation>
        <location evidence="1">Nucleus</location>
    </subcellularLocation>
</comment>
<keyword evidence="2" id="KW-0479">Metal-binding</keyword>
<protein>
    <submittedName>
        <fullName evidence="6">Transcription factor</fullName>
    </submittedName>
</protein>
<dbReference type="GO" id="GO:0046872">
    <property type="term" value="F:metal ion binding"/>
    <property type="evidence" value="ECO:0007669"/>
    <property type="project" value="UniProtKB-KW"/>
</dbReference>
<dbReference type="Pfam" id="PF02373">
    <property type="entry name" value="JmjC"/>
    <property type="match status" value="1"/>
</dbReference>
<dbReference type="EMBL" id="AYKW01000034">
    <property type="protein sequence ID" value="PIL27820.1"/>
    <property type="molecule type" value="Genomic_DNA"/>
</dbReference>
<feature type="region of interest" description="Disordered" evidence="4">
    <location>
        <begin position="586"/>
        <end position="647"/>
    </location>
</feature>
<dbReference type="Gene3D" id="2.60.120.650">
    <property type="entry name" value="Cupin"/>
    <property type="match status" value="2"/>
</dbReference>
<feature type="compositionally biased region" description="Low complexity" evidence="4">
    <location>
        <begin position="615"/>
        <end position="632"/>
    </location>
</feature>
<dbReference type="GO" id="GO:0000785">
    <property type="term" value="C:chromatin"/>
    <property type="evidence" value="ECO:0007669"/>
    <property type="project" value="TreeGrafter"/>
</dbReference>
<evidence type="ECO:0000256" key="4">
    <source>
        <dbReference type="SAM" id="MobiDB-lite"/>
    </source>
</evidence>
<keyword evidence="3" id="KW-0539">Nucleus</keyword>
<dbReference type="GO" id="GO:0032454">
    <property type="term" value="F:histone H3K9 demethylase activity"/>
    <property type="evidence" value="ECO:0007669"/>
    <property type="project" value="InterPro"/>
</dbReference>
<feature type="region of interest" description="Disordered" evidence="4">
    <location>
        <begin position="406"/>
        <end position="441"/>
    </location>
</feature>
<evidence type="ECO:0000259" key="5">
    <source>
        <dbReference type="PROSITE" id="PS51184"/>
    </source>
</evidence>
<keyword evidence="7" id="KW-1185">Reference proteome</keyword>
<evidence type="ECO:0000313" key="7">
    <source>
        <dbReference type="Proteomes" id="UP000230002"/>
    </source>
</evidence>
<accession>A0A2G8S219</accession>
<dbReference type="Proteomes" id="UP000230002">
    <property type="component" value="Unassembled WGS sequence"/>
</dbReference>
<evidence type="ECO:0000313" key="6">
    <source>
        <dbReference type="EMBL" id="PIL27820.1"/>
    </source>
</evidence>
<comment type="caution">
    <text evidence="6">The sequence shown here is derived from an EMBL/GenBank/DDBJ whole genome shotgun (WGS) entry which is preliminary data.</text>
</comment>
<dbReference type="GO" id="GO:0006357">
    <property type="term" value="P:regulation of transcription by RNA polymerase II"/>
    <property type="evidence" value="ECO:0007669"/>
    <property type="project" value="TreeGrafter"/>
</dbReference>
<gene>
    <name evidence="6" type="ORF">GSI_10974</name>
</gene>
<feature type="compositionally biased region" description="Pro residues" evidence="4">
    <location>
        <begin position="596"/>
        <end position="611"/>
    </location>
</feature>
<dbReference type="GO" id="GO:0000118">
    <property type="term" value="C:histone deacetylase complex"/>
    <property type="evidence" value="ECO:0007669"/>
    <property type="project" value="TreeGrafter"/>
</dbReference>
<dbReference type="InterPro" id="IPR003347">
    <property type="entry name" value="JmjC_dom"/>
</dbReference>
<dbReference type="GO" id="GO:0003712">
    <property type="term" value="F:transcription coregulator activity"/>
    <property type="evidence" value="ECO:0007669"/>
    <property type="project" value="TreeGrafter"/>
</dbReference>
<dbReference type="OrthoDB" id="2754979at2759"/>
<organism evidence="6 7">
    <name type="scientific">Ganoderma sinense ZZ0214-1</name>
    <dbReference type="NCBI Taxonomy" id="1077348"/>
    <lineage>
        <taxon>Eukaryota</taxon>
        <taxon>Fungi</taxon>
        <taxon>Dikarya</taxon>
        <taxon>Basidiomycota</taxon>
        <taxon>Agaricomycotina</taxon>
        <taxon>Agaricomycetes</taxon>
        <taxon>Polyporales</taxon>
        <taxon>Polyporaceae</taxon>
        <taxon>Ganoderma</taxon>
    </lineage>
</organism>
<name>A0A2G8S219_9APHY</name>
<evidence type="ECO:0000256" key="2">
    <source>
        <dbReference type="ARBA" id="ARBA00022723"/>
    </source>
</evidence>
<feature type="region of interest" description="Disordered" evidence="4">
    <location>
        <begin position="545"/>
        <end position="566"/>
    </location>
</feature>
<evidence type="ECO:0000256" key="1">
    <source>
        <dbReference type="ARBA" id="ARBA00004123"/>
    </source>
</evidence>
<dbReference type="PANTHER" id="PTHR12549:SF38">
    <property type="entry name" value="JMJC DOMAIN-CONTAINING HISTONE DEMETHYLASE 2, ISOFORM A"/>
    <property type="match status" value="1"/>
</dbReference>
<feature type="compositionally biased region" description="Low complexity" evidence="4">
    <location>
        <begin position="550"/>
        <end position="566"/>
    </location>
</feature>
<evidence type="ECO:0000256" key="3">
    <source>
        <dbReference type="ARBA" id="ARBA00023242"/>
    </source>
</evidence>
<dbReference type="InterPro" id="IPR045109">
    <property type="entry name" value="LSDs-like"/>
</dbReference>
<dbReference type="AlphaFoldDB" id="A0A2G8S219"/>
<proteinExistence type="predicted"/>
<dbReference type="GO" id="GO:0031490">
    <property type="term" value="F:chromatin DNA binding"/>
    <property type="evidence" value="ECO:0007669"/>
    <property type="project" value="TreeGrafter"/>
</dbReference>
<dbReference type="PROSITE" id="PS51184">
    <property type="entry name" value="JMJC"/>
    <property type="match status" value="1"/>
</dbReference>
<dbReference type="STRING" id="1077348.A0A2G8S219"/>
<reference evidence="6 7" key="1">
    <citation type="journal article" date="2015" name="Sci. Rep.">
        <title>Chromosome-level genome map provides insights into diverse defense mechanisms in the medicinal fungus Ganoderma sinense.</title>
        <authorList>
            <person name="Zhu Y."/>
            <person name="Xu J."/>
            <person name="Sun C."/>
            <person name="Zhou S."/>
            <person name="Xu H."/>
            <person name="Nelson D.R."/>
            <person name="Qian J."/>
            <person name="Song J."/>
            <person name="Luo H."/>
            <person name="Xiang L."/>
            <person name="Li Y."/>
            <person name="Xu Z."/>
            <person name="Ji A."/>
            <person name="Wang L."/>
            <person name="Lu S."/>
            <person name="Hayward A."/>
            <person name="Sun W."/>
            <person name="Li X."/>
            <person name="Schwartz D.C."/>
            <person name="Wang Y."/>
            <person name="Chen S."/>
        </authorList>
    </citation>
    <scope>NUCLEOTIDE SEQUENCE [LARGE SCALE GENOMIC DNA]</scope>
    <source>
        <strain evidence="6 7">ZZ0214-1</strain>
    </source>
</reference>
<dbReference type="PANTHER" id="PTHR12549">
    <property type="entry name" value="JMJC DOMAIN-CONTAINING HISTONE DEMETHYLATION PROTEIN"/>
    <property type="match status" value="1"/>
</dbReference>